<keyword evidence="4" id="KW-0378">Hydrolase</keyword>
<evidence type="ECO:0000259" key="7">
    <source>
        <dbReference type="PROSITE" id="PS51462"/>
    </source>
</evidence>
<evidence type="ECO:0000256" key="5">
    <source>
        <dbReference type="ARBA" id="ARBA00022842"/>
    </source>
</evidence>
<dbReference type="SUPFAM" id="SSF55811">
    <property type="entry name" value="Nudix"/>
    <property type="match status" value="1"/>
</dbReference>
<dbReference type="PANTHER" id="PTHR12992:SF11">
    <property type="entry name" value="MITOCHONDRIAL COENZYME A DIPHOSPHATASE NUDT8"/>
    <property type="match status" value="1"/>
</dbReference>
<proteinExistence type="predicted"/>
<sequence>MYSENQRTAVFVPIVKICGDYHLLLTRRSTRISHPGQISFPGGHREENETLLECAVREMKEEIGALPSSLDEIYPLNVSTTVTSGKVITSFLGFIDDLKFRINKNEVEDIVFLSVKSLIMNAPEPIIMPNGKRTIRYRFPGFVVWGATARIIEASIERIIEIIENRGSGKSDYLNDHEVIHIREE</sequence>
<dbReference type="PROSITE" id="PS00893">
    <property type="entry name" value="NUDIX_BOX"/>
    <property type="match status" value="1"/>
</dbReference>
<dbReference type="PROSITE" id="PS51462">
    <property type="entry name" value="NUDIX"/>
    <property type="match status" value="1"/>
</dbReference>
<evidence type="ECO:0000256" key="2">
    <source>
        <dbReference type="ARBA" id="ARBA00001946"/>
    </source>
</evidence>
<keyword evidence="9" id="KW-1185">Reference proteome</keyword>
<dbReference type="Gene3D" id="3.90.79.10">
    <property type="entry name" value="Nucleoside Triphosphate Pyrophosphohydrolase"/>
    <property type="match status" value="1"/>
</dbReference>
<dbReference type="InterPro" id="IPR045121">
    <property type="entry name" value="CoAse"/>
</dbReference>
<evidence type="ECO:0000256" key="3">
    <source>
        <dbReference type="ARBA" id="ARBA00022723"/>
    </source>
</evidence>
<evidence type="ECO:0000313" key="8">
    <source>
        <dbReference type="EMBL" id="AFK05898.1"/>
    </source>
</evidence>
<dbReference type="GO" id="GO:0010945">
    <property type="term" value="F:coenzyme A diphosphatase activity"/>
    <property type="evidence" value="ECO:0007669"/>
    <property type="project" value="InterPro"/>
</dbReference>
<accession>I2F1U5</accession>
<comment type="cofactor">
    <cofactor evidence="2">
        <name>Mg(2+)</name>
        <dbReference type="ChEBI" id="CHEBI:18420"/>
    </cofactor>
</comment>
<organism evidence="8 9">
    <name type="scientific">Mesotoga prima MesG1.Ag.4.2</name>
    <dbReference type="NCBI Taxonomy" id="660470"/>
    <lineage>
        <taxon>Bacteria</taxon>
        <taxon>Thermotogati</taxon>
        <taxon>Thermotogota</taxon>
        <taxon>Thermotogae</taxon>
        <taxon>Kosmotogales</taxon>
        <taxon>Kosmotogaceae</taxon>
        <taxon>Mesotoga</taxon>
    </lineage>
</organism>
<keyword evidence="3" id="KW-0479">Metal-binding</keyword>
<evidence type="ECO:0000313" key="9">
    <source>
        <dbReference type="Proteomes" id="UP000002881"/>
    </source>
</evidence>
<dbReference type="InterPro" id="IPR020084">
    <property type="entry name" value="NUDIX_hydrolase_CS"/>
</dbReference>
<protein>
    <submittedName>
        <fullName evidence="8">ADP-ribose pyrophosphatase</fullName>
    </submittedName>
</protein>
<dbReference type="PANTHER" id="PTHR12992">
    <property type="entry name" value="NUDIX HYDROLASE"/>
    <property type="match status" value="1"/>
</dbReference>
<evidence type="ECO:0000256" key="6">
    <source>
        <dbReference type="ARBA" id="ARBA00023211"/>
    </source>
</evidence>
<gene>
    <name evidence="8" type="ORF">Theba_0156</name>
</gene>
<evidence type="ECO:0000256" key="1">
    <source>
        <dbReference type="ARBA" id="ARBA00001936"/>
    </source>
</evidence>
<comment type="cofactor">
    <cofactor evidence="1">
        <name>Mn(2+)</name>
        <dbReference type="ChEBI" id="CHEBI:29035"/>
    </cofactor>
</comment>
<keyword evidence="6" id="KW-0464">Manganese</keyword>
<dbReference type="AlphaFoldDB" id="I2F1U5"/>
<dbReference type="Proteomes" id="UP000002881">
    <property type="component" value="Chromosome"/>
</dbReference>
<dbReference type="InterPro" id="IPR015797">
    <property type="entry name" value="NUDIX_hydrolase-like_dom_sf"/>
</dbReference>
<dbReference type="Pfam" id="PF00293">
    <property type="entry name" value="NUDIX"/>
    <property type="match status" value="1"/>
</dbReference>
<dbReference type="HOGENOM" id="CLU_040940_5_3_0"/>
<dbReference type="KEGG" id="mpg:Theba_0156"/>
<name>I2F1U5_9BACT</name>
<evidence type="ECO:0000256" key="4">
    <source>
        <dbReference type="ARBA" id="ARBA00022801"/>
    </source>
</evidence>
<reference evidence="8 9" key="1">
    <citation type="journal article" date="2012" name="Genome Biol. Evol.">
        <title>Genome Sequence of the Mesophilic Thermotogales Bacterium Mesotoga prima MesG1.Ag.4.2 Reveals the Largest Thermotogales Genome To Date.</title>
        <authorList>
            <person name="Zhaxybayeva O."/>
            <person name="Swithers K.S."/>
            <person name="Foght J."/>
            <person name="Green A.G."/>
            <person name="Bruce D."/>
            <person name="Detter C."/>
            <person name="Han S."/>
            <person name="Teshima H."/>
            <person name="Han J."/>
            <person name="Woyke T."/>
            <person name="Pitluck S."/>
            <person name="Nolan M."/>
            <person name="Ivanova N."/>
            <person name="Pati A."/>
            <person name="Land M.L."/>
            <person name="Dlutek M."/>
            <person name="Doolittle W.F."/>
            <person name="Noll K.M."/>
            <person name="Nesbo C.L."/>
        </authorList>
    </citation>
    <scope>NUCLEOTIDE SEQUENCE [LARGE SCALE GENOMIC DNA]</scope>
    <source>
        <strain evidence="9">mesG1.Ag.4.2</strain>
    </source>
</reference>
<dbReference type="InterPro" id="IPR000086">
    <property type="entry name" value="NUDIX_hydrolase_dom"/>
</dbReference>
<dbReference type="GO" id="GO:0046872">
    <property type="term" value="F:metal ion binding"/>
    <property type="evidence" value="ECO:0007669"/>
    <property type="project" value="UniProtKB-KW"/>
</dbReference>
<keyword evidence="5" id="KW-0460">Magnesium</keyword>
<dbReference type="CDD" id="cd03426">
    <property type="entry name" value="NUDIX_CoAse_Nudt7"/>
    <property type="match status" value="1"/>
</dbReference>
<dbReference type="eggNOG" id="COG0494">
    <property type="taxonomic scope" value="Bacteria"/>
</dbReference>
<dbReference type="STRING" id="660470.Theba_0156"/>
<feature type="domain" description="Nudix hydrolase" evidence="7">
    <location>
        <begin position="5"/>
        <end position="139"/>
    </location>
</feature>
<dbReference type="EMBL" id="CP003532">
    <property type="protein sequence ID" value="AFK05898.1"/>
    <property type="molecule type" value="Genomic_DNA"/>
</dbReference>